<evidence type="ECO:0000256" key="8">
    <source>
        <dbReference type="ARBA" id="ARBA00023012"/>
    </source>
</evidence>
<dbReference type="RefSeq" id="WP_077867016.1">
    <property type="nucleotide sequence ID" value="NZ_LZYZ01000008.1"/>
</dbReference>
<dbReference type="GO" id="GO:0005886">
    <property type="term" value="C:plasma membrane"/>
    <property type="evidence" value="ECO:0007669"/>
    <property type="project" value="TreeGrafter"/>
</dbReference>
<keyword evidence="6 11" id="KW-0418">Kinase</keyword>
<dbReference type="GO" id="GO:0009927">
    <property type="term" value="F:histidine phosphotransfer kinase activity"/>
    <property type="evidence" value="ECO:0007669"/>
    <property type="project" value="TreeGrafter"/>
</dbReference>
<dbReference type="Proteomes" id="UP000191154">
    <property type="component" value="Unassembled WGS sequence"/>
</dbReference>
<dbReference type="PROSITE" id="PS50109">
    <property type="entry name" value="HIS_KIN"/>
    <property type="match status" value="1"/>
</dbReference>
<dbReference type="AlphaFoldDB" id="A0A1S8MTH8"/>
<evidence type="ECO:0000259" key="9">
    <source>
        <dbReference type="PROSITE" id="PS50109"/>
    </source>
</evidence>
<dbReference type="PANTHER" id="PTHR43047:SF72">
    <property type="entry name" value="OSMOSENSING HISTIDINE PROTEIN KINASE SLN1"/>
    <property type="match status" value="1"/>
</dbReference>
<dbReference type="FunFam" id="3.30.565.10:FF:000037">
    <property type="entry name" value="Hybrid sensor histidine kinase/response regulator"/>
    <property type="match status" value="1"/>
</dbReference>
<dbReference type="InterPro" id="IPR018771">
    <property type="entry name" value="PocR_dom"/>
</dbReference>
<dbReference type="SUPFAM" id="SSF47384">
    <property type="entry name" value="Homodimeric domain of signal transducing histidine kinase"/>
    <property type="match status" value="1"/>
</dbReference>
<organism evidence="11 12">
    <name type="scientific">Clostridium saccharobutylicum</name>
    <dbReference type="NCBI Taxonomy" id="169679"/>
    <lineage>
        <taxon>Bacteria</taxon>
        <taxon>Bacillati</taxon>
        <taxon>Bacillota</taxon>
        <taxon>Clostridia</taxon>
        <taxon>Eubacteriales</taxon>
        <taxon>Clostridiaceae</taxon>
        <taxon>Clostridium</taxon>
    </lineage>
</organism>
<evidence type="ECO:0000256" key="7">
    <source>
        <dbReference type="ARBA" id="ARBA00022840"/>
    </source>
</evidence>
<proteinExistence type="predicted"/>
<dbReference type="InterPro" id="IPR000014">
    <property type="entry name" value="PAS"/>
</dbReference>
<sequence>MLKLKELINIDLLKRIADNIYAIAGIHMSICDIDGSLEFAVGQVDICSKFHRVNPITCNRCKISDKYSNEHIMEGKPIAYKCLNNIWDIAMPVVISGMHIATIFFGQFFYEDEIVDIEYFRAQALEFGFDEKEYLDALSRIPVLSKEKINYIMEYYQALIMTLAESGLRQLEYKNSQKELEKNRKYLNTIFNSVNDAILVRNFEGKILDVNETAISMFGYSRNEFINMNMQDIISPNSPKHYLQKQDLLNEIKKTDPLIVEAIYIDKNNNEFWGEANIRIANIDGDERIIMVSRNIEVRKQAELELQNEAFELEKLRTEFFANISHELRTPLNIILGAIKINSMNLGKENIEKEKIIKNTNIEKQNCLRLIRLVNNLIDSTKLDTEYFEMNMINCNIINVVEEITLSAAEYINSNNLTLTFDTDIEEKIIACDLDKIERIMLNILSNAVKFTDPGGNIFVNIFDGEEFITILIEDTGIGIPKDKLDTIFDRFRQIDKSFTRNHEGSGIGLSLVKSFVEMQGGKISVESKCGVGTKFCIKLPVRVVDDNNSEENIKLLNSNLSNYVERIKVEFSDIYKL</sequence>
<dbReference type="Gene3D" id="3.30.450.20">
    <property type="entry name" value="PAS domain"/>
    <property type="match status" value="1"/>
</dbReference>
<dbReference type="Pfam" id="PF00512">
    <property type="entry name" value="HisKA"/>
    <property type="match status" value="1"/>
</dbReference>
<dbReference type="PRINTS" id="PR00344">
    <property type="entry name" value="BCTRLSENSOR"/>
</dbReference>
<dbReference type="SUPFAM" id="SSF55785">
    <property type="entry name" value="PYP-like sensor domain (PAS domain)"/>
    <property type="match status" value="1"/>
</dbReference>
<evidence type="ECO:0000313" key="11">
    <source>
        <dbReference type="EMBL" id="OOM07487.1"/>
    </source>
</evidence>
<keyword evidence="3" id="KW-0597">Phosphoprotein</keyword>
<gene>
    <name evidence="11" type="primary">todS_2</name>
    <name evidence="11" type="ORF">CLOSAC_40170</name>
</gene>
<dbReference type="GO" id="GO:0000155">
    <property type="term" value="F:phosphorelay sensor kinase activity"/>
    <property type="evidence" value="ECO:0007669"/>
    <property type="project" value="InterPro"/>
</dbReference>
<dbReference type="InterPro" id="IPR004358">
    <property type="entry name" value="Sig_transdc_His_kin-like_C"/>
</dbReference>
<evidence type="ECO:0000256" key="1">
    <source>
        <dbReference type="ARBA" id="ARBA00000085"/>
    </source>
</evidence>
<dbReference type="CDD" id="cd16922">
    <property type="entry name" value="HATPase_EvgS-ArcB-TorS-like"/>
    <property type="match status" value="1"/>
</dbReference>
<dbReference type="STRING" id="169679.CSACC_32530"/>
<dbReference type="InterPro" id="IPR003594">
    <property type="entry name" value="HATPase_dom"/>
</dbReference>
<dbReference type="SMART" id="SM00388">
    <property type="entry name" value="HisKA"/>
    <property type="match status" value="1"/>
</dbReference>
<evidence type="ECO:0000256" key="2">
    <source>
        <dbReference type="ARBA" id="ARBA00012438"/>
    </source>
</evidence>
<dbReference type="InterPro" id="IPR036890">
    <property type="entry name" value="HATPase_C_sf"/>
</dbReference>
<feature type="domain" description="PAS" evidence="10">
    <location>
        <begin position="183"/>
        <end position="238"/>
    </location>
</feature>
<dbReference type="Pfam" id="PF02518">
    <property type="entry name" value="HATPase_c"/>
    <property type="match status" value="1"/>
</dbReference>
<evidence type="ECO:0000256" key="5">
    <source>
        <dbReference type="ARBA" id="ARBA00022741"/>
    </source>
</evidence>
<keyword evidence="8" id="KW-0902">Two-component regulatory system</keyword>
<protein>
    <recommendedName>
        <fullName evidence="2">histidine kinase</fullName>
        <ecNumber evidence="2">2.7.13.3</ecNumber>
    </recommendedName>
</protein>
<dbReference type="EMBL" id="LZYZ01000008">
    <property type="protein sequence ID" value="OOM07487.1"/>
    <property type="molecule type" value="Genomic_DNA"/>
</dbReference>
<dbReference type="InterPro" id="IPR003661">
    <property type="entry name" value="HisK_dim/P_dom"/>
</dbReference>
<name>A0A1S8MTH8_CLOSA</name>
<feature type="domain" description="Histidine kinase" evidence="9">
    <location>
        <begin position="323"/>
        <end position="544"/>
    </location>
</feature>
<dbReference type="PANTHER" id="PTHR43047">
    <property type="entry name" value="TWO-COMPONENT HISTIDINE PROTEIN KINASE"/>
    <property type="match status" value="1"/>
</dbReference>
<evidence type="ECO:0000256" key="3">
    <source>
        <dbReference type="ARBA" id="ARBA00022553"/>
    </source>
</evidence>
<dbReference type="InterPro" id="IPR035965">
    <property type="entry name" value="PAS-like_dom_sf"/>
</dbReference>
<accession>A0A1S8MTH8</accession>
<reference evidence="11 12" key="1">
    <citation type="submission" date="2016-05" db="EMBL/GenBank/DDBJ databases">
        <title>Microbial solvent formation.</title>
        <authorList>
            <person name="Poehlein A."/>
            <person name="Montoya Solano J.D."/>
            <person name="Flitsch S."/>
            <person name="Krabben P."/>
            <person name="Duerre P."/>
            <person name="Daniel R."/>
        </authorList>
    </citation>
    <scope>NUCLEOTIDE SEQUENCE [LARGE SCALE GENOMIC DNA]</scope>
    <source>
        <strain evidence="11 12">L1-8</strain>
    </source>
</reference>
<evidence type="ECO:0000313" key="12">
    <source>
        <dbReference type="Proteomes" id="UP000191154"/>
    </source>
</evidence>
<comment type="caution">
    <text evidence="11">The sequence shown here is derived from an EMBL/GenBank/DDBJ whole genome shotgun (WGS) entry which is preliminary data.</text>
</comment>
<dbReference type="Pfam" id="PF13426">
    <property type="entry name" value="PAS_9"/>
    <property type="match status" value="1"/>
</dbReference>
<dbReference type="EC" id="2.7.13.3" evidence="2"/>
<dbReference type="Gene3D" id="3.30.565.10">
    <property type="entry name" value="Histidine kinase-like ATPase, C-terminal domain"/>
    <property type="match status" value="1"/>
</dbReference>
<dbReference type="SMART" id="SM00091">
    <property type="entry name" value="PAS"/>
    <property type="match status" value="1"/>
</dbReference>
<evidence type="ECO:0000256" key="6">
    <source>
        <dbReference type="ARBA" id="ARBA00022777"/>
    </source>
</evidence>
<dbReference type="Pfam" id="PF10114">
    <property type="entry name" value="PocR"/>
    <property type="match status" value="1"/>
</dbReference>
<keyword evidence="7" id="KW-0067">ATP-binding</keyword>
<keyword evidence="4 11" id="KW-0808">Transferase</keyword>
<dbReference type="GO" id="GO:0005524">
    <property type="term" value="F:ATP binding"/>
    <property type="evidence" value="ECO:0007669"/>
    <property type="project" value="UniProtKB-KW"/>
</dbReference>
<dbReference type="CDD" id="cd00130">
    <property type="entry name" value="PAS"/>
    <property type="match status" value="1"/>
</dbReference>
<evidence type="ECO:0000259" key="10">
    <source>
        <dbReference type="PROSITE" id="PS50112"/>
    </source>
</evidence>
<dbReference type="InterPro" id="IPR036097">
    <property type="entry name" value="HisK_dim/P_sf"/>
</dbReference>
<dbReference type="SUPFAM" id="SSF55874">
    <property type="entry name" value="ATPase domain of HSP90 chaperone/DNA topoisomerase II/histidine kinase"/>
    <property type="match status" value="1"/>
</dbReference>
<keyword evidence="5" id="KW-0547">Nucleotide-binding</keyword>
<dbReference type="PROSITE" id="PS50112">
    <property type="entry name" value="PAS"/>
    <property type="match status" value="1"/>
</dbReference>
<dbReference type="CDD" id="cd00082">
    <property type="entry name" value="HisKA"/>
    <property type="match status" value="1"/>
</dbReference>
<dbReference type="Gene3D" id="1.10.287.130">
    <property type="match status" value="1"/>
</dbReference>
<comment type="catalytic activity">
    <reaction evidence="1">
        <text>ATP + protein L-histidine = ADP + protein N-phospho-L-histidine.</text>
        <dbReference type="EC" id="2.7.13.3"/>
    </reaction>
</comment>
<dbReference type="NCBIfam" id="TIGR00229">
    <property type="entry name" value="sensory_box"/>
    <property type="match status" value="1"/>
</dbReference>
<evidence type="ECO:0000256" key="4">
    <source>
        <dbReference type="ARBA" id="ARBA00022679"/>
    </source>
</evidence>
<dbReference type="InterPro" id="IPR005467">
    <property type="entry name" value="His_kinase_dom"/>
</dbReference>
<dbReference type="SMART" id="SM00387">
    <property type="entry name" value="HATPase_c"/>
    <property type="match status" value="1"/>
</dbReference>